<dbReference type="OrthoDB" id="288533at2"/>
<sequence>MNLIAPESYLVASQAERAAVVNGCGPGGWRVDLIPDHLCGLDISEACNIHDWQYHEGKDRQAADVTLYLNLCIVVLCHGGPLEPLRLGAALVMYRAVRECGARFFGAQR</sequence>
<dbReference type="AlphaFoldDB" id="I2Q039"/>
<reference evidence="1" key="1">
    <citation type="submission" date="2011-11" db="EMBL/GenBank/DDBJ databases">
        <title>Improved High-Quality Draft sequence of Desulfovibrio sp. U5L.</title>
        <authorList>
            <consortium name="US DOE Joint Genome Institute"/>
            <person name="Lucas S."/>
            <person name="Han J."/>
            <person name="Lapidus A."/>
            <person name="Cheng J.-F."/>
            <person name="Goodwin L."/>
            <person name="Pitluck S."/>
            <person name="Peters L."/>
            <person name="Ovchinnikova G."/>
            <person name="Held B."/>
            <person name="Detter J.C."/>
            <person name="Han C."/>
            <person name="Tapia R."/>
            <person name="Land M."/>
            <person name="Hauser L."/>
            <person name="Kyrpides N."/>
            <person name="Ivanova N."/>
            <person name="Pagani I."/>
            <person name="Gabster J."/>
            <person name="Walker C."/>
            <person name="Stolyar S."/>
            <person name="Stahl D."/>
            <person name="Arkin A."/>
            <person name="Dehal P."/>
            <person name="Hazen T."/>
            <person name="Woyke T."/>
        </authorList>
    </citation>
    <scope>NUCLEOTIDE SEQUENCE [LARGE SCALE GENOMIC DNA]</scope>
    <source>
        <strain evidence="1">U5L</strain>
    </source>
</reference>
<protein>
    <recommendedName>
        <fullName evidence="2">DUF1353 domain-containing protein</fullName>
    </recommendedName>
</protein>
<evidence type="ECO:0000313" key="1">
    <source>
        <dbReference type="EMBL" id="EIG53145.1"/>
    </source>
</evidence>
<accession>I2Q039</accession>
<proteinExistence type="predicted"/>
<name>I2Q039_9BACT</name>
<dbReference type="HOGENOM" id="CLU_2179632_0_0_7"/>
<organism evidence="1">
    <name type="scientific">Desulfovibrio sp. U5L</name>
    <dbReference type="NCBI Taxonomy" id="596152"/>
    <lineage>
        <taxon>Bacteria</taxon>
        <taxon>Pseudomonadati</taxon>
        <taxon>Thermodesulfobacteriota</taxon>
        <taxon>Desulfovibrionia</taxon>
        <taxon>Desulfovibrionales</taxon>
        <taxon>Desulfovibrionaceae</taxon>
        <taxon>Desulfovibrio</taxon>
    </lineage>
</organism>
<gene>
    <name evidence="1" type="ORF">DesU5LDRAFT_1459</name>
</gene>
<dbReference type="eggNOG" id="ENOG50318RC">
    <property type="taxonomic scope" value="Bacteria"/>
</dbReference>
<dbReference type="STRING" id="596152.DesU5LDRAFT_1459"/>
<dbReference type="EMBL" id="JH600068">
    <property type="protein sequence ID" value="EIG53145.1"/>
    <property type="molecule type" value="Genomic_DNA"/>
</dbReference>
<evidence type="ECO:0008006" key="2">
    <source>
        <dbReference type="Google" id="ProtNLM"/>
    </source>
</evidence>